<organism evidence="2">
    <name type="scientific">Medioppia subpectinata</name>
    <dbReference type="NCBI Taxonomy" id="1979941"/>
    <lineage>
        <taxon>Eukaryota</taxon>
        <taxon>Metazoa</taxon>
        <taxon>Ecdysozoa</taxon>
        <taxon>Arthropoda</taxon>
        <taxon>Chelicerata</taxon>
        <taxon>Arachnida</taxon>
        <taxon>Acari</taxon>
        <taxon>Acariformes</taxon>
        <taxon>Sarcoptiformes</taxon>
        <taxon>Oribatida</taxon>
        <taxon>Brachypylina</taxon>
        <taxon>Oppioidea</taxon>
        <taxon>Oppiidae</taxon>
        <taxon>Medioppia</taxon>
    </lineage>
</organism>
<proteinExistence type="predicted"/>
<dbReference type="InterPro" id="IPR036291">
    <property type="entry name" value="NAD(P)-bd_dom_sf"/>
</dbReference>
<dbReference type="InterPro" id="IPR002347">
    <property type="entry name" value="SDR_fam"/>
</dbReference>
<dbReference type="Pfam" id="PF00106">
    <property type="entry name" value="adh_short"/>
    <property type="match status" value="1"/>
</dbReference>
<reference evidence="2" key="1">
    <citation type="submission" date="2020-11" db="EMBL/GenBank/DDBJ databases">
        <authorList>
            <person name="Tran Van P."/>
        </authorList>
    </citation>
    <scope>NUCLEOTIDE SEQUENCE</scope>
</reference>
<dbReference type="GO" id="GO:0016491">
    <property type="term" value="F:oxidoreductase activity"/>
    <property type="evidence" value="ECO:0007669"/>
    <property type="project" value="UniProtKB-KW"/>
</dbReference>
<evidence type="ECO:0000256" key="1">
    <source>
        <dbReference type="ARBA" id="ARBA00023002"/>
    </source>
</evidence>
<evidence type="ECO:0008006" key="4">
    <source>
        <dbReference type="Google" id="ProtNLM"/>
    </source>
</evidence>
<gene>
    <name evidence="2" type="ORF">OSB1V03_LOCUS18049</name>
</gene>
<evidence type="ECO:0000313" key="2">
    <source>
        <dbReference type="EMBL" id="CAD7640106.1"/>
    </source>
</evidence>
<protein>
    <recommendedName>
        <fullName evidence="4">Short-chain dehydrogenase</fullName>
    </recommendedName>
</protein>
<dbReference type="OrthoDB" id="191139at2759"/>
<dbReference type="EMBL" id="OC877571">
    <property type="protein sequence ID" value="CAD7640106.1"/>
    <property type="molecule type" value="Genomic_DNA"/>
</dbReference>
<dbReference type="PANTHER" id="PTHR43157">
    <property type="entry name" value="PHOSPHATIDYLINOSITOL-GLYCAN BIOSYNTHESIS CLASS F PROTEIN-RELATED"/>
    <property type="match status" value="1"/>
</dbReference>
<accession>A0A7R9QBU7</accession>
<name>A0A7R9QBU7_9ACAR</name>
<evidence type="ECO:0000313" key="3">
    <source>
        <dbReference type="Proteomes" id="UP000759131"/>
    </source>
</evidence>
<keyword evidence="3" id="KW-1185">Reference proteome</keyword>
<keyword evidence="1" id="KW-0560">Oxidoreductase</keyword>
<feature type="non-terminal residue" evidence="2">
    <location>
        <position position="1"/>
    </location>
</feature>
<dbReference type="SUPFAM" id="SSF51735">
    <property type="entry name" value="NAD(P)-binding Rossmann-fold domains"/>
    <property type="match status" value="1"/>
</dbReference>
<dbReference type="Proteomes" id="UP000759131">
    <property type="component" value="Unassembled WGS sequence"/>
</dbReference>
<dbReference type="Gene3D" id="3.40.50.720">
    <property type="entry name" value="NAD(P)-binding Rossmann-like Domain"/>
    <property type="match status" value="1"/>
</dbReference>
<dbReference type="PRINTS" id="PR00081">
    <property type="entry name" value="GDHRDH"/>
</dbReference>
<feature type="non-terminal residue" evidence="2">
    <location>
        <position position="234"/>
    </location>
</feature>
<dbReference type="PANTHER" id="PTHR43157:SF31">
    <property type="entry name" value="PHOSPHATIDYLINOSITOL-GLYCAN BIOSYNTHESIS CLASS F PROTEIN"/>
    <property type="match status" value="1"/>
</dbReference>
<sequence>RINEIPTYTHLICGLFADPSVSSGDDHYEAIQTPVSLIYANINIIETQRVNNSKRLDGQVVVITGGNTGIGKETAFQLSLRGAKVYIGCRDETKAETAIRDIKARNPKANIKQLKLDLCLLKSVRDFAKNLSQFETQLDILINNAGVFGCPEGRTQEGFELHFGINYLSHFLLTLHLLPLMRVSPKARVINVAAGGYGLGKINFTNINLRNGVYNRLDGYNNSAIQSGTGQALE</sequence>
<dbReference type="EMBL" id="CAJPIZ010022996">
    <property type="protein sequence ID" value="CAG2118097.1"/>
    <property type="molecule type" value="Genomic_DNA"/>
</dbReference>
<dbReference type="AlphaFoldDB" id="A0A7R9QBU7"/>